<keyword evidence="9 13" id="KW-0804">Transcription</keyword>
<dbReference type="InterPro" id="IPR036465">
    <property type="entry name" value="vWFA_dom_sf"/>
</dbReference>
<dbReference type="GO" id="GO:0008270">
    <property type="term" value="F:zinc ion binding"/>
    <property type="evidence" value="ECO:0007669"/>
    <property type="project" value="UniProtKB-KW"/>
</dbReference>
<feature type="signal peptide" evidence="14">
    <location>
        <begin position="1"/>
        <end position="16"/>
    </location>
</feature>
<dbReference type="Pfam" id="PF03850">
    <property type="entry name" value="Tfb4"/>
    <property type="match status" value="1"/>
</dbReference>
<evidence type="ECO:0000256" key="7">
    <source>
        <dbReference type="ARBA" id="ARBA00022833"/>
    </source>
</evidence>
<comment type="similarity">
    <text evidence="2 13">Belongs to the TFB4 family.</text>
</comment>
<feature type="non-terminal residue" evidence="15">
    <location>
        <position position="209"/>
    </location>
</feature>
<evidence type="ECO:0000256" key="6">
    <source>
        <dbReference type="ARBA" id="ARBA00022771"/>
    </source>
</evidence>
<keyword evidence="10 13" id="KW-0234">DNA repair</keyword>
<evidence type="ECO:0000256" key="14">
    <source>
        <dbReference type="SAM" id="SignalP"/>
    </source>
</evidence>
<dbReference type="GO" id="GO:0005675">
    <property type="term" value="C:transcription factor TFIIH holo complex"/>
    <property type="evidence" value="ECO:0007669"/>
    <property type="project" value="UniProtKB-UniRule"/>
</dbReference>
<reference evidence="15 16" key="1">
    <citation type="journal article" date="2019" name="Sci. Rep.">
        <title>Comparative genomics of chytrid fungi reveal insights into the obligate biotrophic and pathogenic lifestyle of Synchytrium endobioticum.</title>
        <authorList>
            <person name="van de Vossenberg B.T.L.H."/>
            <person name="Warris S."/>
            <person name="Nguyen H.D.T."/>
            <person name="van Gent-Pelzer M.P.E."/>
            <person name="Joly D.L."/>
            <person name="van de Geest H.C."/>
            <person name="Bonants P.J.M."/>
            <person name="Smith D.S."/>
            <person name="Levesque C.A."/>
            <person name="van der Lee T.A.J."/>
        </authorList>
    </citation>
    <scope>NUCLEOTIDE SEQUENCE [LARGE SCALE GENOMIC DNA]</scope>
    <source>
        <strain evidence="15 16">CBS 675.73</strain>
    </source>
</reference>
<evidence type="ECO:0000256" key="13">
    <source>
        <dbReference type="RuleBase" id="RU368090"/>
    </source>
</evidence>
<keyword evidence="8 13" id="KW-0805">Transcription regulation</keyword>
<dbReference type="GO" id="GO:0006289">
    <property type="term" value="P:nucleotide-excision repair"/>
    <property type="evidence" value="ECO:0007669"/>
    <property type="project" value="UniProtKB-UniRule"/>
</dbReference>
<keyword evidence="4 13" id="KW-0479">Metal-binding</keyword>
<feature type="chain" id="PRO_5021267532" description="General transcription and DNA repair factor IIH subunit TFB4" evidence="14">
    <location>
        <begin position="17"/>
        <end position="209"/>
    </location>
</feature>
<evidence type="ECO:0000256" key="8">
    <source>
        <dbReference type="ARBA" id="ARBA00023015"/>
    </source>
</evidence>
<dbReference type="PANTHER" id="PTHR12831">
    <property type="entry name" value="TRANSCRIPTION INITIATION FACTOR IIH TFIIH , POLYPEPTIDE 3-RELATED"/>
    <property type="match status" value="1"/>
</dbReference>
<dbReference type="STRING" id="246404.A0A507F6X2"/>
<evidence type="ECO:0000256" key="9">
    <source>
        <dbReference type="ARBA" id="ARBA00023163"/>
    </source>
</evidence>
<dbReference type="Gene3D" id="3.40.50.410">
    <property type="entry name" value="von Willebrand factor, type A domain"/>
    <property type="match status" value="1"/>
</dbReference>
<dbReference type="GO" id="GO:0006355">
    <property type="term" value="P:regulation of DNA-templated transcription"/>
    <property type="evidence" value="ECO:0007669"/>
    <property type="project" value="InterPro"/>
</dbReference>
<dbReference type="EMBL" id="QEAP01000235">
    <property type="protein sequence ID" value="TPX72013.1"/>
    <property type="molecule type" value="Genomic_DNA"/>
</dbReference>
<sequence length="209" mass="22204">MDVLVLVLDLFPLTNGLSKETLARAVHHILVFVNAHLALRFDGRVAVVAATASKGGQLILASDAVADSVSDGRNSIGMYKQFKQTDDVIAHKLVQLLSDSKSVPADASSSCVASALSIALSYINRIKKTNTDSTIPIQARILVISVSPDSPHEYIPIMNTIFAAKKDDVIIDVCRLLGSTSLFLSQTAASTGGVFVQVSDLDNLVTVLL</sequence>
<evidence type="ECO:0000256" key="5">
    <source>
        <dbReference type="ARBA" id="ARBA00022763"/>
    </source>
</evidence>
<keyword evidence="14" id="KW-0732">Signal</keyword>
<dbReference type="Proteomes" id="UP000320333">
    <property type="component" value="Unassembled WGS sequence"/>
</dbReference>
<dbReference type="PANTHER" id="PTHR12831:SF0">
    <property type="entry name" value="GENERAL TRANSCRIPTION FACTOR IIH SUBUNIT 3"/>
    <property type="match status" value="1"/>
</dbReference>
<evidence type="ECO:0000256" key="1">
    <source>
        <dbReference type="ARBA" id="ARBA00004123"/>
    </source>
</evidence>
<accession>A0A507F6X2</accession>
<keyword evidence="11 13" id="KW-0539">Nucleus</keyword>
<evidence type="ECO:0000256" key="10">
    <source>
        <dbReference type="ARBA" id="ARBA00023204"/>
    </source>
</evidence>
<dbReference type="AlphaFoldDB" id="A0A507F6X2"/>
<comment type="caution">
    <text evidence="15">The sequence shown here is derived from an EMBL/GenBank/DDBJ whole genome shotgun (WGS) entry which is preliminary data.</text>
</comment>
<dbReference type="GO" id="GO:0000439">
    <property type="term" value="C:transcription factor TFIIH core complex"/>
    <property type="evidence" value="ECO:0007669"/>
    <property type="project" value="UniProtKB-UniRule"/>
</dbReference>
<evidence type="ECO:0000256" key="12">
    <source>
        <dbReference type="ARBA" id="ARBA00033341"/>
    </source>
</evidence>
<comment type="subunit">
    <text evidence="13">Component of the 7-subunit TFIIH core complex composed of XPB/SSL2, XPD/RAD3, SSL1, TFB1, TFB2, TFB4 and TFB5, which is active in NER. The core complex associates with the 3-subunit CTD-kinase module TFIIK composed of CCL1, KIN28 and TFB3 to form the 10-subunit holoenzyme (holo-TFIIH) active in transcription.</text>
</comment>
<keyword evidence="16" id="KW-1185">Reference proteome</keyword>
<keyword evidence="5 13" id="KW-0227">DNA damage</keyword>
<dbReference type="InterPro" id="IPR004600">
    <property type="entry name" value="TFIIH_Tfb4/GTF2H3"/>
</dbReference>
<evidence type="ECO:0000313" key="16">
    <source>
        <dbReference type="Proteomes" id="UP000320333"/>
    </source>
</evidence>
<evidence type="ECO:0000256" key="11">
    <source>
        <dbReference type="ARBA" id="ARBA00023242"/>
    </source>
</evidence>
<comment type="function">
    <text evidence="13">Component of the general transcription and DNA repair factor IIH (TFIIH) core complex, which is involved in general and transcription-coupled nucleotide excision repair (NER) of damaged DNA and, when complexed to TFIIK, in RNA transcription by RNA polymerase II. In NER, TFIIH acts by opening DNA around the lesion to allow the excision of the damaged oligonucleotide and its replacement by a new DNA fragment. In transcription, TFIIH has an essential role in transcription initiation. When the pre-initiation complex (PIC) has been established, TFIIH is required for promoter opening and promoter escape. Phosphorylation of the C-terminal tail (CTD) of the largest subunit of RNA polymerase II by the kinase module TFIIK controls the initiation of transcription.</text>
</comment>
<evidence type="ECO:0000313" key="15">
    <source>
        <dbReference type="EMBL" id="TPX72013.1"/>
    </source>
</evidence>
<dbReference type="OrthoDB" id="17307at2759"/>
<keyword evidence="7 13" id="KW-0862">Zinc</keyword>
<proteinExistence type="inferred from homology"/>
<name>A0A507F6X2_9FUNG</name>
<evidence type="ECO:0000256" key="4">
    <source>
        <dbReference type="ARBA" id="ARBA00022723"/>
    </source>
</evidence>
<organism evidence="15 16">
    <name type="scientific">Chytriomyces confervae</name>
    <dbReference type="NCBI Taxonomy" id="246404"/>
    <lineage>
        <taxon>Eukaryota</taxon>
        <taxon>Fungi</taxon>
        <taxon>Fungi incertae sedis</taxon>
        <taxon>Chytridiomycota</taxon>
        <taxon>Chytridiomycota incertae sedis</taxon>
        <taxon>Chytridiomycetes</taxon>
        <taxon>Chytridiales</taxon>
        <taxon>Chytriomycetaceae</taxon>
        <taxon>Chytriomyces</taxon>
    </lineage>
</organism>
<comment type="subcellular location">
    <subcellularLocation>
        <location evidence="1 13">Nucleus</location>
    </subcellularLocation>
</comment>
<evidence type="ECO:0000256" key="3">
    <source>
        <dbReference type="ARBA" id="ARBA00021280"/>
    </source>
</evidence>
<gene>
    <name evidence="15" type="ORF">CcCBS67573_g05990</name>
</gene>
<protein>
    <recommendedName>
        <fullName evidence="3 13">General transcription and DNA repair factor IIH subunit TFB4</fullName>
        <shortName evidence="13">TFIIH subunit TFB4</shortName>
    </recommendedName>
    <alternativeName>
        <fullName evidence="12 13">RNA polymerase II transcription factor B subunit 4</fullName>
    </alternativeName>
</protein>
<evidence type="ECO:0000256" key="2">
    <source>
        <dbReference type="ARBA" id="ARBA00005273"/>
    </source>
</evidence>
<keyword evidence="6 13" id="KW-0863">Zinc-finger</keyword>